<evidence type="ECO:0000313" key="2">
    <source>
        <dbReference type="EMBL" id="SCU75902.1"/>
    </source>
</evidence>
<organism evidence="2">
    <name type="scientific">Cupriavidus necator</name>
    <name type="common">Alcaligenes eutrophus</name>
    <name type="synonym">Ralstonia eutropha</name>
    <dbReference type="NCBI Taxonomy" id="106590"/>
    <lineage>
        <taxon>Bacteria</taxon>
        <taxon>Pseudomonadati</taxon>
        <taxon>Pseudomonadota</taxon>
        <taxon>Betaproteobacteria</taxon>
        <taxon>Burkholderiales</taxon>
        <taxon>Burkholderiaceae</taxon>
        <taxon>Cupriavidus</taxon>
    </lineage>
</organism>
<reference evidence="2" key="1">
    <citation type="submission" date="2016-09" db="EMBL/GenBank/DDBJ databases">
        <authorList>
            <person name="Capua I."/>
            <person name="De Benedictis P."/>
            <person name="Joannis T."/>
            <person name="Lombin L.H."/>
            <person name="Cattoli G."/>
        </authorList>
    </citation>
    <scope>NUCLEOTIDE SEQUENCE</scope>
    <source>
        <strain evidence="2">B9</strain>
    </source>
</reference>
<accession>A0A1K0IFC5</accession>
<dbReference type="AlphaFoldDB" id="A0A1K0IFC5"/>
<dbReference type="EMBL" id="FMSH01000175">
    <property type="protein sequence ID" value="SCU75902.1"/>
    <property type="molecule type" value="Genomic_DNA"/>
</dbReference>
<dbReference type="GO" id="GO:0016747">
    <property type="term" value="F:acyltransferase activity, transferring groups other than amino-acyl groups"/>
    <property type="evidence" value="ECO:0007669"/>
    <property type="project" value="InterPro"/>
</dbReference>
<dbReference type="SUPFAM" id="SSF55729">
    <property type="entry name" value="Acyl-CoA N-acyltransferases (Nat)"/>
    <property type="match status" value="1"/>
</dbReference>
<dbReference type="Gene3D" id="3.40.630.30">
    <property type="match status" value="1"/>
</dbReference>
<dbReference type="PROSITE" id="PS51186">
    <property type="entry name" value="GNAT"/>
    <property type="match status" value="1"/>
</dbReference>
<sequence>MVAFLYSRGKTSWKANLGFPFFGANIMSSSANEPVPGEDVDLLWERACSGLAPGSCSHAVRNLKDGDLERLVPLVYSAFAGTVDSAPLEKWGRKLLAIVSNQYGPFLSTASFAAETPSGQLAGTVLATDFALYKAPVIALIAVAPGTQHQGLGSYLLRRSIQALALEGFPNCRARISPGNDASLRLFRKAGFQLRRVDLNGSPHSGGRQAVPPA</sequence>
<name>A0A1K0IFC5_CUPNE</name>
<protein>
    <recommendedName>
        <fullName evidence="1">N-acetyltransferase domain-containing protein</fullName>
    </recommendedName>
</protein>
<dbReference type="Pfam" id="PF00583">
    <property type="entry name" value="Acetyltransf_1"/>
    <property type="match status" value="1"/>
</dbReference>
<gene>
    <name evidence="2" type="ORF">CNECB9_2560003</name>
</gene>
<dbReference type="InterPro" id="IPR016181">
    <property type="entry name" value="Acyl_CoA_acyltransferase"/>
</dbReference>
<dbReference type="CDD" id="cd04301">
    <property type="entry name" value="NAT_SF"/>
    <property type="match status" value="1"/>
</dbReference>
<proteinExistence type="predicted"/>
<feature type="domain" description="N-acetyltransferase" evidence="1">
    <location>
        <begin position="58"/>
        <end position="214"/>
    </location>
</feature>
<evidence type="ECO:0000259" key="1">
    <source>
        <dbReference type="PROSITE" id="PS51186"/>
    </source>
</evidence>
<dbReference type="InterPro" id="IPR000182">
    <property type="entry name" value="GNAT_dom"/>
</dbReference>